<reference evidence="3" key="2">
    <citation type="submission" date="2022-06" db="EMBL/GenBank/DDBJ databases">
        <title>Draft genome sequence of Burkholderia glumae strain GR20004 isolated from rice panicle showing bacterial panicle blight.</title>
        <authorList>
            <person name="Choi S.Y."/>
            <person name="Lee Y.H."/>
        </authorList>
    </citation>
    <scope>NUCLEOTIDE SEQUENCE</scope>
    <source>
        <strain evidence="3">GR20004</strain>
    </source>
</reference>
<dbReference type="EMBL" id="CP065600">
    <property type="protein sequence ID" value="QPQ91031.1"/>
    <property type="molecule type" value="Genomic_DNA"/>
</dbReference>
<keyword evidence="1" id="KW-1133">Transmembrane helix</keyword>
<proteinExistence type="predicted"/>
<protein>
    <submittedName>
        <fullName evidence="2">Signal peptide protein</fullName>
    </submittedName>
</protein>
<keyword evidence="5" id="KW-1185">Reference proteome</keyword>
<feature type="transmembrane region" description="Helical" evidence="1">
    <location>
        <begin position="26"/>
        <end position="51"/>
    </location>
</feature>
<reference evidence="2 4" key="1">
    <citation type="submission" date="2020-12" db="EMBL/GenBank/DDBJ databases">
        <title>FDA dAtabase for Regulatory Grade micrObial Sequences (FDA-ARGOS): Supporting development and validation of Infectious Disease Dx tests.</title>
        <authorList>
            <person name="Minogue T."/>
            <person name="Wolcott M."/>
            <person name="Wasieloski L."/>
            <person name="Aguilar W."/>
            <person name="Moore D."/>
            <person name="Jaissle J."/>
            <person name="Tallon L."/>
            <person name="Sadzewicz L."/>
            <person name="Zhao X."/>
            <person name="Boylan J."/>
            <person name="Ott S."/>
            <person name="Bowen H."/>
            <person name="Vavikolanu K."/>
            <person name="Mehta A."/>
            <person name="Aluvathingal J."/>
            <person name="Nadendla S."/>
            <person name="Yan Y."/>
            <person name="Sichtig H."/>
        </authorList>
    </citation>
    <scope>NUCLEOTIDE SEQUENCE [LARGE SCALE GENOMIC DNA]</scope>
    <source>
        <strain evidence="2 4">FDAARGOS_949</strain>
    </source>
</reference>
<dbReference type="Proteomes" id="UP000594892">
    <property type="component" value="Chromosome 1"/>
</dbReference>
<evidence type="ECO:0000313" key="2">
    <source>
        <dbReference type="EMBL" id="QPQ91031.1"/>
    </source>
</evidence>
<name>A0AAQ0BST8_BURGL</name>
<dbReference type="RefSeq" id="WP_012732914.1">
    <property type="nucleotide sequence ID" value="NZ_CP021075.1"/>
</dbReference>
<evidence type="ECO:0000256" key="1">
    <source>
        <dbReference type="SAM" id="Phobius"/>
    </source>
</evidence>
<accession>A0AAQ0BST8</accession>
<keyword evidence="1" id="KW-0472">Membrane</keyword>
<evidence type="ECO:0000313" key="3">
    <source>
        <dbReference type="EMBL" id="USS42930.1"/>
    </source>
</evidence>
<dbReference type="GeneID" id="45693692"/>
<dbReference type="Proteomes" id="UP001056386">
    <property type="component" value="Chromosome 2"/>
</dbReference>
<evidence type="ECO:0000313" key="5">
    <source>
        <dbReference type="Proteomes" id="UP001056386"/>
    </source>
</evidence>
<keyword evidence="1" id="KW-0812">Transmembrane</keyword>
<evidence type="ECO:0000313" key="4">
    <source>
        <dbReference type="Proteomes" id="UP000594892"/>
    </source>
</evidence>
<gene>
    <name evidence="2" type="ORF">I6H06_04700</name>
    <name evidence="3" type="ORF">NFI99_00080</name>
</gene>
<organism evidence="2 4">
    <name type="scientific">Burkholderia glumae</name>
    <name type="common">Pseudomonas glumae</name>
    <dbReference type="NCBI Taxonomy" id="337"/>
    <lineage>
        <taxon>Bacteria</taxon>
        <taxon>Pseudomonadati</taxon>
        <taxon>Pseudomonadota</taxon>
        <taxon>Betaproteobacteria</taxon>
        <taxon>Burkholderiales</taxon>
        <taxon>Burkholderiaceae</taxon>
        <taxon>Burkholderia</taxon>
    </lineage>
</organism>
<dbReference type="EMBL" id="CP099583">
    <property type="protein sequence ID" value="USS42930.1"/>
    <property type="molecule type" value="Genomic_DNA"/>
</dbReference>
<sequence>MPILLALFMLAALAWGAIVAFRDAAAQFGVGIATALAAAAAALLAAALAAWARRRREIAPNTREGGWTHGMRHGSAALKLSSTQGLLWLSRDGRDVHLTLSEVGACEARCVDRHWCLVVGFRDASRAAWTLPMPDRRAARRWARVVTLGRAGRL</sequence>
<dbReference type="AlphaFoldDB" id="A0AAQ0BST8"/>